<keyword evidence="13" id="KW-1185">Reference proteome</keyword>
<organism evidence="12 13">
    <name type="scientific">Actinomadura syzygii</name>
    <dbReference type="NCBI Taxonomy" id="1427538"/>
    <lineage>
        <taxon>Bacteria</taxon>
        <taxon>Bacillati</taxon>
        <taxon>Actinomycetota</taxon>
        <taxon>Actinomycetes</taxon>
        <taxon>Streptosporangiales</taxon>
        <taxon>Thermomonosporaceae</taxon>
        <taxon>Actinomadura</taxon>
    </lineage>
</organism>
<comment type="subcellular location">
    <subcellularLocation>
        <location evidence="1">Cell inner membrane</location>
        <topology evidence="1">Multi-pass membrane protein</topology>
    </subcellularLocation>
</comment>
<proteinExistence type="inferred from homology"/>
<reference evidence="12 13" key="1">
    <citation type="submission" date="2019-08" db="EMBL/GenBank/DDBJ databases">
        <title>Actinomadura sp. nov. CYP1-5 isolated from mountain soil.</title>
        <authorList>
            <person name="Songsumanus A."/>
            <person name="Kuncharoen N."/>
            <person name="Kudo T."/>
            <person name="Yuki M."/>
            <person name="Igarashi Y."/>
            <person name="Tanasupawat S."/>
        </authorList>
    </citation>
    <scope>NUCLEOTIDE SEQUENCE [LARGE SCALE GENOMIC DNA]</scope>
    <source>
        <strain evidence="12 13">GKU157</strain>
    </source>
</reference>
<dbReference type="NCBIfam" id="NF007792">
    <property type="entry name" value="PRK10489.1"/>
    <property type="match status" value="1"/>
</dbReference>
<evidence type="ECO:0000256" key="3">
    <source>
        <dbReference type="ARBA" id="ARBA00022475"/>
    </source>
</evidence>
<dbReference type="InterPro" id="IPR020846">
    <property type="entry name" value="MFS_dom"/>
</dbReference>
<feature type="transmembrane region" description="Helical" evidence="10">
    <location>
        <begin position="265"/>
        <end position="288"/>
    </location>
</feature>
<dbReference type="EMBL" id="VSFF01000011">
    <property type="protein sequence ID" value="TYC11227.1"/>
    <property type="molecule type" value="Genomic_DNA"/>
</dbReference>
<evidence type="ECO:0000256" key="7">
    <source>
        <dbReference type="ARBA" id="ARBA00038075"/>
    </source>
</evidence>
<feature type="transmembrane region" description="Helical" evidence="10">
    <location>
        <begin position="318"/>
        <end position="338"/>
    </location>
</feature>
<dbReference type="OrthoDB" id="5494559at2"/>
<feature type="compositionally biased region" description="Low complexity" evidence="9">
    <location>
        <begin position="438"/>
        <end position="449"/>
    </location>
</feature>
<evidence type="ECO:0000256" key="8">
    <source>
        <dbReference type="ARBA" id="ARBA00040914"/>
    </source>
</evidence>
<feature type="transmembrane region" description="Helical" evidence="10">
    <location>
        <begin position="295"/>
        <end position="312"/>
    </location>
</feature>
<evidence type="ECO:0000256" key="2">
    <source>
        <dbReference type="ARBA" id="ARBA00022448"/>
    </source>
</evidence>
<feature type="transmembrane region" description="Helical" evidence="10">
    <location>
        <begin position="51"/>
        <end position="76"/>
    </location>
</feature>
<comment type="similarity">
    <text evidence="7">Belongs to the major facilitator superfamily. Drug:H(+) antiporter-3 (DHA3) (TC 2.A.1.21) family.</text>
</comment>
<evidence type="ECO:0000256" key="6">
    <source>
        <dbReference type="ARBA" id="ARBA00023136"/>
    </source>
</evidence>
<evidence type="ECO:0000256" key="4">
    <source>
        <dbReference type="ARBA" id="ARBA00022692"/>
    </source>
</evidence>
<dbReference type="Gene3D" id="1.20.1250.20">
    <property type="entry name" value="MFS general substrate transporter like domains"/>
    <property type="match status" value="1"/>
</dbReference>
<dbReference type="Proteomes" id="UP000322634">
    <property type="component" value="Unassembled WGS sequence"/>
</dbReference>
<keyword evidence="6 10" id="KW-0472">Membrane</keyword>
<dbReference type="PANTHER" id="PTHR23513:SF9">
    <property type="entry name" value="ENTEROBACTIN EXPORTER ENTS"/>
    <property type="match status" value="1"/>
</dbReference>
<evidence type="ECO:0000256" key="1">
    <source>
        <dbReference type="ARBA" id="ARBA00004429"/>
    </source>
</evidence>
<evidence type="ECO:0000313" key="12">
    <source>
        <dbReference type="EMBL" id="TYC11227.1"/>
    </source>
</evidence>
<dbReference type="Pfam" id="PF07690">
    <property type="entry name" value="MFS_1"/>
    <property type="match status" value="1"/>
</dbReference>
<dbReference type="InterPro" id="IPR036259">
    <property type="entry name" value="MFS_trans_sf"/>
</dbReference>
<feature type="transmembrane region" description="Helical" evidence="10">
    <location>
        <begin position="110"/>
        <end position="134"/>
    </location>
</feature>
<feature type="transmembrane region" description="Helical" evidence="10">
    <location>
        <begin position="83"/>
        <end position="104"/>
    </location>
</feature>
<dbReference type="InterPro" id="IPR011701">
    <property type="entry name" value="MFS"/>
</dbReference>
<sequence>MRLRELLIDLEPLRTARDFRRIFLARVVSLLGLGMAAVALSAQVYDLTGSSFGVAASSMIMSVAVLAGSLAGGVLADRTDRRTLIVAARALAGLAFLALAGNAFSDHPSITAIYACVAWDGLATGVSVTTLMAVTPTLVRPDQLRAAGALVSLTGDIGAIAAPFLGGVLIALSGPGWAFLVAAVATGITTVLVARVRPLPPGGEDDDEDDEDSAGRSSPLAGFRFALRHRTVGALLALGLVTSLFAVPTVLFPEVVDKRLGGGDLTLGLLYTAPAAGAVLASATSGWIGRVRAPGAVLLAAVFAGGLGTVAFGLSGHVLAALAALAVVGAAGVVYEVLEYALVQHHTPDGLRGRITSVVTAEETTGDIVGDIEAAALARWFNPSGAAVVNGVVCAAAAVLAAVFVPGLRRAELPADDEDDADDENTGPGDAPGGDFAGGPAPAAPLSHP</sequence>
<dbReference type="RefSeq" id="WP_148353435.1">
    <property type="nucleotide sequence ID" value="NZ_JBHSBF010000030.1"/>
</dbReference>
<feature type="region of interest" description="Disordered" evidence="9">
    <location>
        <begin position="413"/>
        <end position="449"/>
    </location>
</feature>
<dbReference type="SUPFAM" id="SSF103473">
    <property type="entry name" value="MFS general substrate transporter"/>
    <property type="match status" value="1"/>
</dbReference>
<evidence type="ECO:0000259" key="11">
    <source>
        <dbReference type="PROSITE" id="PS50850"/>
    </source>
</evidence>
<evidence type="ECO:0000256" key="10">
    <source>
        <dbReference type="SAM" id="Phobius"/>
    </source>
</evidence>
<dbReference type="GO" id="GO:0005886">
    <property type="term" value="C:plasma membrane"/>
    <property type="evidence" value="ECO:0007669"/>
    <property type="project" value="UniProtKB-SubCell"/>
</dbReference>
<name>A0A5D0TZG2_9ACTN</name>
<feature type="transmembrane region" description="Helical" evidence="10">
    <location>
        <begin position="146"/>
        <end position="170"/>
    </location>
</feature>
<evidence type="ECO:0000256" key="9">
    <source>
        <dbReference type="SAM" id="MobiDB-lite"/>
    </source>
</evidence>
<dbReference type="PANTHER" id="PTHR23513">
    <property type="entry name" value="INTEGRAL MEMBRANE EFFLUX PROTEIN-RELATED"/>
    <property type="match status" value="1"/>
</dbReference>
<dbReference type="GO" id="GO:0022857">
    <property type="term" value="F:transmembrane transporter activity"/>
    <property type="evidence" value="ECO:0007669"/>
    <property type="project" value="InterPro"/>
</dbReference>
<feature type="domain" description="Major facilitator superfamily (MFS) profile" evidence="11">
    <location>
        <begin position="18"/>
        <end position="409"/>
    </location>
</feature>
<feature type="transmembrane region" description="Helical" evidence="10">
    <location>
        <begin position="176"/>
        <end position="194"/>
    </location>
</feature>
<keyword evidence="5 10" id="KW-1133">Transmembrane helix</keyword>
<accession>A0A5D0TZG2</accession>
<keyword evidence="4 10" id="KW-0812">Transmembrane</keyword>
<dbReference type="AlphaFoldDB" id="A0A5D0TZG2"/>
<comment type="caution">
    <text evidence="12">The sequence shown here is derived from an EMBL/GenBank/DDBJ whole genome shotgun (WGS) entry which is preliminary data.</text>
</comment>
<feature type="transmembrane region" description="Helical" evidence="10">
    <location>
        <begin position="232"/>
        <end position="253"/>
    </location>
</feature>
<gene>
    <name evidence="12" type="primary">entS</name>
    <name evidence="12" type="ORF">FXF65_30295</name>
</gene>
<feature type="transmembrane region" description="Helical" evidence="10">
    <location>
        <begin position="387"/>
        <end position="408"/>
    </location>
</feature>
<evidence type="ECO:0000256" key="5">
    <source>
        <dbReference type="ARBA" id="ARBA00022989"/>
    </source>
</evidence>
<evidence type="ECO:0000313" key="13">
    <source>
        <dbReference type="Proteomes" id="UP000322634"/>
    </source>
</evidence>
<dbReference type="PROSITE" id="PS50850">
    <property type="entry name" value="MFS"/>
    <property type="match status" value="1"/>
</dbReference>
<dbReference type="CDD" id="cd06173">
    <property type="entry name" value="MFS_MefA_like"/>
    <property type="match status" value="1"/>
</dbReference>
<feature type="transmembrane region" description="Helical" evidence="10">
    <location>
        <begin position="23"/>
        <end position="45"/>
    </location>
</feature>
<keyword evidence="3" id="KW-1003">Cell membrane</keyword>
<feature type="compositionally biased region" description="Acidic residues" evidence="9">
    <location>
        <begin position="414"/>
        <end position="425"/>
    </location>
</feature>
<protein>
    <recommendedName>
        <fullName evidence="8">Multidrug efflux pump Tap</fullName>
    </recommendedName>
</protein>
<keyword evidence="2" id="KW-0813">Transport</keyword>